<keyword evidence="2 7" id="KW-0441">Lipid A biosynthesis</keyword>
<comment type="caution">
    <text evidence="9">The sequence shown here is derived from an EMBL/GenBank/DDBJ whole genome shotgun (WGS) entry which is preliminary data.</text>
</comment>
<dbReference type="Pfam" id="PF04613">
    <property type="entry name" value="LpxD"/>
    <property type="match status" value="1"/>
</dbReference>
<dbReference type="InterPro" id="IPR007691">
    <property type="entry name" value="LpxD"/>
</dbReference>
<evidence type="ECO:0000256" key="6">
    <source>
        <dbReference type="ARBA" id="ARBA00023315"/>
    </source>
</evidence>
<dbReference type="CDD" id="cd03352">
    <property type="entry name" value="LbH_LpxD"/>
    <property type="match status" value="1"/>
</dbReference>
<dbReference type="UniPathway" id="UPA00973"/>
<dbReference type="GO" id="GO:0103118">
    <property type="term" value="F:UDP-3-O-[(3R)-3-hydroxyacyl]-glucosamine N-acyltransferase activity"/>
    <property type="evidence" value="ECO:0007669"/>
    <property type="project" value="UniProtKB-EC"/>
</dbReference>
<dbReference type="EMBL" id="VLPK01000001">
    <property type="protein sequence ID" value="TSJ42955.1"/>
    <property type="molecule type" value="Genomic_DNA"/>
</dbReference>
<keyword evidence="10" id="KW-1185">Reference proteome</keyword>
<evidence type="ECO:0000256" key="4">
    <source>
        <dbReference type="ARBA" id="ARBA00022737"/>
    </source>
</evidence>
<dbReference type="SUPFAM" id="SSF51161">
    <property type="entry name" value="Trimeric LpxA-like enzymes"/>
    <property type="match status" value="1"/>
</dbReference>
<dbReference type="Gene3D" id="2.160.10.10">
    <property type="entry name" value="Hexapeptide repeat proteins"/>
    <property type="match status" value="1"/>
</dbReference>
<keyword evidence="1 7" id="KW-0444">Lipid biosynthesis</keyword>
<proteinExistence type="inferred from homology"/>
<dbReference type="RefSeq" id="WP_144246520.1">
    <property type="nucleotide sequence ID" value="NZ_VLPK01000001.1"/>
</dbReference>
<dbReference type="GO" id="GO:0009245">
    <property type="term" value="P:lipid A biosynthetic process"/>
    <property type="evidence" value="ECO:0007669"/>
    <property type="project" value="UniProtKB-UniRule"/>
</dbReference>
<gene>
    <name evidence="7 9" type="primary">lpxD</name>
    <name evidence="9" type="ORF">FO440_01830</name>
</gene>
<dbReference type="GO" id="GO:0016410">
    <property type="term" value="F:N-acyltransferase activity"/>
    <property type="evidence" value="ECO:0007669"/>
    <property type="project" value="InterPro"/>
</dbReference>
<comment type="function">
    <text evidence="7">Catalyzes the N-acylation of UDP-3-O-acylglucosamine using 3-hydroxyacyl-ACP as the acyl donor. Is involved in the biosynthesis of lipid A, a phosphorylated glycolipid that anchors the lipopolysaccharide to the outer membrane of the cell.</text>
</comment>
<keyword evidence="3 7" id="KW-0808">Transferase</keyword>
<feature type="domain" description="UDP-3-O-[3-hydroxymyristoyl] glucosamine N-acyltransferase non-repeat region" evidence="8">
    <location>
        <begin position="22"/>
        <end position="89"/>
    </location>
</feature>
<dbReference type="OrthoDB" id="9784739at2"/>
<sequence length="345" mass="36688">MQFTAEQIAALLNGTVEGDPSVAVSQLAKIEEAGPGSLSFLANPKYEQYLYGTNASIVIINKDQLLASAVKATLIRVENAYSAFSVLLEAYNTIKLDKSGIEQPCFIHPSAQIGENVYIGAFAYIGPGVKLGDKSKVYPNTYIGDNAVIGKNVTLFAGVKVYFDCVLQDNVIVHSGAVIGSDGFGFAPTTDGNYQKIAQIGNVILEENVEVGSNTTIDRATMGSTIIRKGAKIDNLVQIAHNVEVGANTVIAGQAGVSGSTKIGENVMIAGQVGLAGHLSIANGTQLSAKTGVNSSIKEEGKAWGGTPYMPYKDYLRAHSKLRQLPDLDKKVYELEKIINELKNK</sequence>
<evidence type="ECO:0000256" key="5">
    <source>
        <dbReference type="ARBA" id="ARBA00023098"/>
    </source>
</evidence>
<keyword evidence="6 7" id="KW-0012">Acyltransferase</keyword>
<dbReference type="PANTHER" id="PTHR43378">
    <property type="entry name" value="UDP-3-O-ACYLGLUCOSAMINE N-ACYLTRANSFERASE"/>
    <property type="match status" value="1"/>
</dbReference>
<protein>
    <recommendedName>
        <fullName evidence="7">UDP-3-O-acylglucosamine N-acyltransferase</fullName>
        <ecNumber evidence="7">2.3.1.191</ecNumber>
    </recommendedName>
</protein>
<name>A0A556MSU8_9SPHI</name>
<dbReference type="NCBIfam" id="TIGR01853">
    <property type="entry name" value="lipid_A_lpxD"/>
    <property type="match status" value="1"/>
</dbReference>
<organism evidence="9 10">
    <name type="scientific">Mucilaginibacter corticis</name>
    <dbReference type="NCBI Taxonomy" id="2597670"/>
    <lineage>
        <taxon>Bacteria</taxon>
        <taxon>Pseudomonadati</taxon>
        <taxon>Bacteroidota</taxon>
        <taxon>Sphingobacteriia</taxon>
        <taxon>Sphingobacteriales</taxon>
        <taxon>Sphingobacteriaceae</taxon>
        <taxon>Mucilaginibacter</taxon>
    </lineage>
</organism>
<evidence type="ECO:0000256" key="7">
    <source>
        <dbReference type="HAMAP-Rule" id="MF_00523"/>
    </source>
</evidence>
<dbReference type="InterPro" id="IPR001451">
    <property type="entry name" value="Hexapep"/>
</dbReference>
<dbReference type="Proteomes" id="UP000318733">
    <property type="component" value="Unassembled WGS sequence"/>
</dbReference>
<comment type="similarity">
    <text evidence="7">Belongs to the transferase hexapeptide repeat family. LpxD subfamily.</text>
</comment>
<dbReference type="PANTHER" id="PTHR43378:SF2">
    <property type="entry name" value="UDP-3-O-ACYLGLUCOSAMINE N-ACYLTRANSFERASE 1, MITOCHONDRIAL-RELATED"/>
    <property type="match status" value="1"/>
</dbReference>
<reference evidence="9 10" key="1">
    <citation type="submission" date="2019-07" db="EMBL/GenBank/DDBJ databases">
        <authorList>
            <person name="Huq M.A."/>
        </authorList>
    </citation>
    <scope>NUCLEOTIDE SEQUENCE [LARGE SCALE GENOMIC DNA]</scope>
    <source>
        <strain evidence="9 10">MAH-19</strain>
    </source>
</reference>
<dbReference type="InterPro" id="IPR011004">
    <property type="entry name" value="Trimer_LpxA-like_sf"/>
</dbReference>
<evidence type="ECO:0000256" key="3">
    <source>
        <dbReference type="ARBA" id="ARBA00022679"/>
    </source>
</evidence>
<accession>A0A556MSU8</accession>
<feature type="active site" description="Proton acceptor" evidence="7">
    <location>
        <position position="241"/>
    </location>
</feature>
<dbReference type="AlphaFoldDB" id="A0A556MSU8"/>
<dbReference type="EC" id="2.3.1.191" evidence="7"/>
<comment type="catalytic activity">
    <reaction evidence="7">
        <text>a UDP-3-O-[(3R)-3-hydroxyacyl]-alpha-D-glucosamine + a (3R)-hydroxyacyl-[ACP] = a UDP-2-N,3-O-bis[(3R)-3-hydroxyacyl]-alpha-D-glucosamine + holo-[ACP] + H(+)</text>
        <dbReference type="Rhea" id="RHEA:53836"/>
        <dbReference type="Rhea" id="RHEA-COMP:9685"/>
        <dbReference type="Rhea" id="RHEA-COMP:9945"/>
        <dbReference type="ChEBI" id="CHEBI:15378"/>
        <dbReference type="ChEBI" id="CHEBI:64479"/>
        <dbReference type="ChEBI" id="CHEBI:78827"/>
        <dbReference type="ChEBI" id="CHEBI:137740"/>
        <dbReference type="ChEBI" id="CHEBI:137748"/>
        <dbReference type="EC" id="2.3.1.191"/>
    </reaction>
</comment>
<keyword evidence="5 7" id="KW-0443">Lipid metabolism</keyword>
<evidence type="ECO:0000256" key="1">
    <source>
        <dbReference type="ARBA" id="ARBA00022516"/>
    </source>
</evidence>
<keyword evidence="4 7" id="KW-0677">Repeat</keyword>
<evidence type="ECO:0000256" key="2">
    <source>
        <dbReference type="ARBA" id="ARBA00022556"/>
    </source>
</evidence>
<dbReference type="Gene3D" id="3.40.1390.10">
    <property type="entry name" value="MurE/MurF, N-terminal domain"/>
    <property type="match status" value="1"/>
</dbReference>
<comment type="pathway">
    <text evidence="7">Bacterial outer membrane biogenesis; LPS lipid A biosynthesis.</text>
</comment>
<comment type="subunit">
    <text evidence="7">Homotrimer.</text>
</comment>
<dbReference type="HAMAP" id="MF_00523">
    <property type="entry name" value="LpxD"/>
    <property type="match status" value="1"/>
</dbReference>
<evidence type="ECO:0000313" key="10">
    <source>
        <dbReference type="Proteomes" id="UP000318733"/>
    </source>
</evidence>
<evidence type="ECO:0000313" key="9">
    <source>
        <dbReference type="EMBL" id="TSJ42955.1"/>
    </source>
</evidence>
<dbReference type="Pfam" id="PF00132">
    <property type="entry name" value="Hexapep"/>
    <property type="match status" value="2"/>
</dbReference>
<evidence type="ECO:0000259" key="8">
    <source>
        <dbReference type="Pfam" id="PF04613"/>
    </source>
</evidence>
<dbReference type="InterPro" id="IPR020573">
    <property type="entry name" value="UDP_GlcNAc_AcTrfase_non-rep"/>
</dbReference>
<dbReference type="GO" id="GO:0016020">
    <property type="term" value="C:membrane"/>
    <property type="evidence" value="ECO:0007669"/>
    <property type="project" value="GOC"/>
</dbReference>
<dbReference type="NCBIfam" id="NF002060">
    <property type="entry name" value="PRK00892.1"/>
    <property type="match status" value="1"/>
</dbReference>